<sequence length="41" mass="4073">MVRAAAVCCKGTIQMYATGSHGSEINGSDEKVTPAGTTSAA</sequence>
<evidence type="ECO:0000256" key="1">
    <source>
        <dbReference type="SAM" id="MobiDB-lite"/>
    </source>
</evidence>
<feature type="region of interest" description="Disordered" evidence="1">
    <location>
        <begin position="19"/>
        <end position="41"/>
    </location>
</feature>
<keyword evidence="3" id="KW-1185">Reference proteome</keyword>
<proteinExistence type="predicted"/>
<comment type="caution">
    <text evidence="2">The sequence shown here is derived from an EMBL/GenBank/DDBJ whole genome shotgun (WGS) entry which is preliminary data.</text>
</comment>
<accession>A0A8X6NA75</accession>
<reference evidence="2" key="1">
    <citation type="submission" date="2020-08" db="EMBL/GenBank/DDBJ databases">
        <title>Multicomponent nature underlies the extraordinary mechanical properties of spider dragline silk.</title>
        <authorList>
            <person name="Kono N."/>
            <person name="Nakamura H."/>
            <person name="Mori M."/>
            <person name="Yoshida Y."/>
            <person name="Ohtoshi R."/>
            <person name="Malay A.D."/>
            <person name="Moran D.A.P."/>
            <person name="Tomita M."/>
            <person name="Numata K."/>
            <person name="Arakawa K."/>
        </authorList>
    </citation>
    <scope>NUCLEOTIDE SEQUENCE</scope>
</reference>
<dbReference type="AlphaFoldDB" id="A0A8X6NA75"/>
<organism evidence="2 3">
    <name type="scientific">Nephila pilipes</name>
    <name type="common">Giant wood spider</name>
    <name type="synonym">Nephila maculata</name>
    <dbReference type="NCBI Taxonomy" id="299642"/>
    <lineage>
        <taxon>Eukaryota</taxon>
        <taxon>Metazoa</taxon>
        <taxon>Ecdysozoa</taxon>
        <taxon>Arthropoda</taxon>
        <taxon>Chelicerata</taxon>
        <taxon>Arachnida</taxon>
        <taxon>Araneae</taxon>
        <taxon>Araneomorphae</taxon>
        <taxon>Entelegynae</taxon>
        <taxon>Araneoidea</taxon>
        <taxon>Nephilidae</taxon>
        <taxon>Nephila</taxon>
    </lineage>
</organism>
<dbReference type="EMBL" id="BMAW01055787">
    <property type="protein sequence ID" value="GFT02772.1"/>
    <property type="molecule type" value="Genomic_DNA"/>
</dbReference>
<feature type="non-terminal residue" evidence="2">
    <location>
        <position position="41"/>
    </location>
</feature>
<evidence type="ECO:0000313" key="3">
    <source>
        <dbReference type="Proteomes" id="UP000887013"/>
    </source>
</evidence>
<gene>
    <name evidence="2" type="ORF">NPIL_67281</name>
</gene>
<dbReference type="Proteomes" id="UP000887013">
    <property type="component" value="Unassembled WGS sequence"/>
</dbReference>
<name>A0A8X6NA75_NEPPI</name>
<protein>
    <submittedName>
        <fullName evidence="2">Uncharacterized protein</fullName>
    </submittedName>
</protein>
<evidence type="ECO:0000313" key="2">
    <source>
        <dbReference type="EMBL" id="GFT02772.1"/>
    </source>
</evidence>